<dbReference type="InterPro" id="IPR019931">
    <property type="entry name" value="LPXTG_anchor"/>
</dbReference>
<keyword evidence="2" id="KW-0134">Cell wall</keyword>
<dbReference type="RefSeq" id="WP_209479763.1">
    <property type="nucleotide sequence ID" value="NZ_JAGGKK010000004.1"/>
</dbReference>
<protein>
    <submittedName>
        <fullName evidence="8">LPXTG-motif cell wall-anchored protein</fullName>
    </submittedName>
</protein>
<evidence type="ECO:0000256" key="6">
    <source>
        <dbReference type="SAM" id="Phobius"/>
    </source>
</evidence>
<evidence type="ECO:0000313" key="8">
    <source>
        <dbReference type="EMBL" id="MBP1948180.1"/>
    </source>
</evidence>
<dbReference type="Pfam" id="PF00746">
    <property type="entry name" value="Gram_pos_anchor"/>
    <property type="match status" value="1"/>
</dbReference>
<feature type="domain" description="Gram-positive cocci surface proteins LPxTG" evidence="7">
    <location>
        <begin position="163"/>
        <end position="204"/>
    </location>
</feature>
<evidence type="ECO:0000256" key="1">
    <source>
        <dbReference type="ARBA" id="ARBA00004168"/>
    </source>
</evidence>
<keyword evidence="6" id="KW-0472">Membrane</keyword>
<keyword evidence="6" id="KW-1133">Transmembrane helix</keyword>
<evidence type="ECO:0000256" key="2">
    <source>
        <dbReference type="ARBA" id="ARBA00022512"/>
    </source>
</evidence>
<dbReference type="Proteomes" id="UP001519328">
    <property type="component" value="Unassembled WGS sequence"/>
</dbReference>
<comment type="subcellular location">
    <subcellularLocation>
        <location evidence="1">Secreted</location>
        <location evidence="1">Cell wall</location>
        <topology evidence="1">Peptidoglycan-anchor</topology>
    </subcellularLocation>
</comment>
<accession>A0ABS4HBA4</accession>
<keyword evidence="3" id="KW-0964">Secreted</keyword>
<name>A0ABS4HBA4_9BACI</name>
<proteinExistence type="predicted"/>
<evidence type="ECO:0000256" key="5">
    <source>
        <dbReference type="ARBA" id="ARBA00023088"/>
    </source>
</evidence>
<evidence type="ECO:0000259" key="7">
    <source>
        <dbReference type="Pfam" id="PF00746"/>
    </source>
</evidence>
<gene>
    <name evidence="8" type="ORF">J2Z82_001111</name>
</gene>
<reference evidence="8 9" key="1">
    <citation type="submission" date="2021-03" db="EMBL/GenBank/DDBJ databases">
        <title>Genomic Encyclopedia of Type Strains, Phase IV (KMG-IV): sequencing the most valuable type-strain genomes for metagenomic binning, comparative biology and taxonomic classification.</title>
        <authorList>
            <person name="Goeker M."/>
        </authorList>
    </citation>
    <scope>NUCLEOTIDE SEQUENCE [LARGE SCALE GENOMIC DNA]</scope>
    <source>
        <strain evidence="8 9">DSM 21085</strain>
    </source>
</reference>
<organism evidence="8 9">
    <name type="scientific">Virgibacillus litoralis</name>
    <dbReference type="NCBI Taxonomy" id="578221"/>
    <lineage>
        <taxon>Bacteria</taxon>
        <taxon>Bacillati</taxon>
        <taxon>Bacillota</taxon>
        <taxon>Bacilli</taxon>
        <taxon>Bacillales</taxon>
        <taxon>Bacillaceae</taxon>
        <taxon>Virgibacillus</taxon>
    </lineage>
</organism>
<keyword evidence="4" id="KW-0732">Signal</keyword>
<evidence type="ECO:0000256" key="3">
    <source>
        <dbReference type="ARBA" id="ARBA00022525"/>
    </source>
</evidence>
<keyword evidence="9" id="KW-1185">Reference proteome</keyword>
<sequence length="206" mass="22996">MRNSKVVIVFLTIALVLIFPINSYASKGNANERVEIDLATSPSSILFNLNNMKPGDYAVKKLNVSNDGNQGFEYKYTNKFIDGSEKLYDELLLTVKDESSVLFDGMLKDFNTLEQRNLSNGDSEVIRFKILMPYKLGNEFQGLSSKFEFTFSMTSISEETITSGAGQVLPDTATSMYNFLLIGAIVLLSGVVLYGYSVRKKRINES</sequence>
<keyword evidence="6" id="KW-0812">Transmembrane</keyword>
<keyword evidence="5" id="KW-0572">Peptidoglycan-anchor</keyword>
<evidence type="ECO:0000256" key="4">
    <source>
        <dbReference type="ARBA" id="ARBA00022729"/>
    </source>
</evidence>
<dbReference type="NCBIfam" id="TIGR01167">
    <property type="entry name" value="LPXTG_anchor"/>
    <property type="match status" value="1"/>
</dbReference>
<comment type="caution">
    <text evidence="8">The sequence shown here is derived from an EMBL/GenBank/DDBJ whole genome shotgun (WGS) entry which is preliminary data.</text>
</comment>
<feature type="transmembrane region" description="Helical" evidence="6">
    <location>
        <begin position="176"/>
        <end position="196"/>
    </location>
</feature>
<dbReference type="EMBL" id="JAGGKK010000004">
    <property type="protein sequence ID" value="MBP1948180.1"/>
    <property type="molecule type" value="Genomic_DNA"/>
</dbReference>
<evidence type="ECO:0000313" key="9">
    <source>
        <dbReference type="Proteomes" id="UP001519328"/>
    </source>
</evidence>